<keyword evidence="1" id="KW-1133">Transmembrane helix</keyword>
<keyword evidence="1" id="KW-0812">Transmembrane</keyword>
<sequence length="137" mass="15411">MKTGILKTLLFYGIGFGIAGIAYAIIGNPYIHAPGVHHLILFLTLVIGIIWTLISIGFFFFKAKTDKLKGIIITNSIIILSCFLYVAIPIYLDSTEKTFIESDFVRTEIKGDTTKLYHNNNLIFIKVKDSVILDLRK</sequence>
<dbReference type="EMBL" id="JBHULB010000058">
    <property type="protein sequence ID" value="MFD2588124.1"/>
    <property type="molecule type" value="Genomic_DNA"/>
</dbReference>
<feature type="transmembrane region" description="Helical" evidence="1">
    <location>
        <begin position="72"/>
        <end position="92"/>
    </location>
</feature>
<evidence type="ECO:0000256" key="1">
    <source>
        <dbReference type="SAM" id="Phobius"/>
    </source>
</evidence>
<proteinExistence type="predicted"/>
<dbReference type="Proteomes" id="UP001597526">
    <property type="component" value="Unassembled WGS sequence"/>
</dbReference>
<keyword evidence="1" id="KW-0472">Membrane</keyword>
<evidence type="ECO:0000313" key="2">
    <source>
        <dbReference type="EMBL" id="MFD2588124.1"/>
    </source>
</evidence>
<comment type="caution">
    <text evidence="2">The sequence shown here is derived from an EMBL/GenBank/DDBJ whole genome shotgun (WGS) entry which is preliminary data.</text>
</comment>
<organism evidence="2 3">
    <name type="scientific">Croceitalea marina</name>
    <dbReference type="NCBI Taxonomy" id="1775166"/>
    <lineage>
        <taxon>Bacteria</taxon>
        <taxon>Pseudomonadati</taxon>
        <taxon>Bacteroidota</taxon>
        <taxon>Flavobacteriia</taxon>
        <taxon>Flavobacteriales</taxon>
        <taxon>Flavobacteriaceae</taxon>
        <taxon>Croceitalea</taxon>
    </lineage>
</organism>
<accession>A0ABW5MZX8</accession>
<evidence type="ECO:0000313" key="3">
    <source>
        <dbReference type="Proteomes" id="UP001597526"/>
    </source>
</evidence>
<feature type="transmembrane region" description="Helical" evidence="1">
    <location>
        <begin position="9"/>
        <end position="26"/>
    </location>
</feature>
<reference evidence="3" key="1">
    <citation type="journal article" date="2019" name="Int. J. Syst. Evol. Microbiol.">
        <title>The Global Catalogue of Microorganisms (GCM) 10K type strain sequencing project: providing services to taxonomists for standard genome sequencing and annotation.</title>
        <authorList>
            <consortium name="The Broad Institute Genomics Platform"/>
            <consortium name="The Broad Institute Genome Sequencing Center for Infectious Disease"/>
            <person name="Wu L."/>
            <person name="Ma J."/>
        </authorList>
    </citation>
    <scope>NUCLEOTIDE SEQUENCE [LARGE SCALE GENOMIC DNA]</scope>
    <source>
        <strain evidence="3">KCTC 52368</strain>
    </source>
</reference>
<name>A0ABW5MZX8_9FLAO</name>
<feature type="transmembrane region" description="Helical" evidence="1">
    <location>
        <begin position="38"/>
        <end position="60"/>
    </location>
</feature>
<dbReference type="RefSeq" id="WP_377767664.1">
    <property type="nucleotide sequence ID" value="NZ_JBHULB010000058.1"/>
</dbReference>
<protein>
    <submittedName>
        <fullName evidence="2">Uncharacterized protein</fullName>
    </submittedName>
</protein>
<gene>
    <name evidence="2" type="ORF">ACFSQJ_14350</name>
</gene>
<keyword evidence="3" id="KW-1185">Reference proteome</keyword>